<feature type="transmembrane region" description="Helical" evidence="9">
    <location>
        <begin position="328"/>
        <end position="346"/>
    </location>
</feature>
<evidence type="ECO:0000256" key="3">
    <source>
        <dbReference type="ARBA" id="ARBA00022448"/>
    </source>
</evidence>
<dbReference type="CDD" id="cd06261">
    <property type="entry name" value="TM_PBP2"/>
    <property type="match status" value="1"/>
</dbReference>
<accession>A0ABW0F784</accession>
<sequence length="386" mass="41994">MNLLAFINDKRVRDWFYQIAVVVLLVGLTVFFVRNASENMLKAGIASGFGFLWRTSGIEVPFVLTGYTQADNILALFWVGVANTMLVTVIAIVLATLLGFVVGIARLSSIWLVSAIAGAYIEFVRNIPLLFFVLFWYFGVIAALPAPRQSLSVFGVAFLNNRGLTIPLPDGMENLRIAGWIILACVLAYAAFHLWARKRQERTGLHAPTLRVGLVLLLAIPLLTLAWAVLATRWDVPALRGFNYRGGFVVIPEFVALLAALVTYTAGFIAEIVRGGIQSVSHGQIEAGSALGLRSGQVLRLVTIPQALRVMIPPLTNQYLNVLKNSSFGAAIAYPDVVSLFMGSALNNTGQAIEIIAMTLAVYLVIGLAVSALMNWYNARIALVTR</sequence>
<evidence type="ECO:0000256" key="6">
    <source>
        <dbReference type="ARBA" id="ARBA00022970"/>
    </source>
</evidence>
<organism evidence="11 12">
    <name type="scientific">Bosea minatitlanensis</name>
    <dbReference type="NCBI Taxonomy" id="128782"/>
    <lineage>
        <taxon>Bacteria</taxon>
        <taxon>Pseudomonadati</taxon>
        <taxon>Pseudomonadota</taxon>
        <taxon>Alphaproteobacteria</taxon>
        <taxon>Hyphomicrobiales</taxon>
        <taxon>Boseaceae</taxon>
        <taxon>Bosea</taxon>
    </lineage>
</organism>
<evidence type="ECO:0000259" key="10">
    <source>
        <dbReference type="PROSITE" id="PS50928"/>
    </source>
</evidence>
<keyword evidence="7 9" id="KW-1133">Transmembrane helix</keyword>
<comment type="subcellular location">
    <subcellularLocation>
        <location evidence="1">Cell inner membrane</location>
        <topology evidence="1">Multi-pass membrane protein</topology>
    </subcellularLocation>
    <subcellularLocation>
        <location evidence="9">Cell membrane</location>
        <topology evidence="9">Multi-pass membrane protein</topology>
    </subcellularLocation>
</comment>
<dbReference type="SUPFAM" id="SSF161098">
    <property type="entry name" value="MetI-like"/>
    <property type="match status" value="2"/>
</dbReference>
<comment type="similarity">
    <text evidence="2">Belongs to the binding-protein-dependent transport system permease family. HisMQ subfamily.</text>
</comment>
<keyword evidence="4" id="KW-1003">Cell membrane</keyword>
<feature type="transmembrane region" description="Helical" evidence="9">
    <location>
        <begin position="15"/>
        <end position="33"/>
    </location>
</feature>
<keyword evidence="5 9" id="KW-0812">Transmembrane</keyword>
<evidence type="ECO:0000313" key="12">
    <source>
        <dbReference type="Proteomes" id="UP001595976"/>
    </source>
</evidence>
<keyword evidence="3 9" id="KW-0813">Transport</keyword>
<keyword evidence="12" id="KW-1185">Reference proteome</keyword>
<evidence type="ECO:0000256" key="4">
    <source>
        <dbReference type="ARBA" id="ARBA00022475"/>
    </source>
</evidence>
<dbReference type="InterPro" id="IPR035906">
    <property type="entry name" value="MetI-like_sf"/>
</dbReference>
<feature type="domain" description="ABC transmembrane type-1" evidence="10">
    <location>
        <begin position="81"/>
        <end position="374"/>
    </location>
</feature>
<dbReference type="Pfam" id="PF00528">
    <property type="entry name" value="BPD_transp_1"/>
    <property type="match status" value="1"/>
</dbReference>
<feature type="transmembrane region" description="Helical" evidence="9">
    <location>
        <begin position="100"/>
        <end position="120"/>
    </location>
</feature>
<dbReference type="Proteomes" id="UP001595976">
    <property type="component" value="Unassembled WGS sequence"/>
</dbReference>
<dbReference type="PROSITE" id="PS50928">
    <property type="entry name" value="ABC_TM1"/>
    <property type="match status" value="1"/>
</dbReference>
<evidence type="ECO:0000256" key="2">
    <source>
        <dbReference type="ARBA" id="ARBA00010072"/>
    </source>
</evidence>
<evidence type="ECO:0000256" key="1">
    <source>
        <dbReference type="ARBA" id="ARBA00004429"/>
    </source>
</evidence>
<name>A0ABW0F784_9HYPH</name>
<evidence type="ECO:0000256" key="9">
    <source>
        <dbReference type="RuleBase" id="RU363032"/>
    </source>
</evidence>
<evidence type="ECO:0000313" key="11">
    <source>
        <dbReference type="EMBL" id="MFC5294295.1"/>
    </source>
</evidence>
<gene>
    <name evidence="11" type="ORF">ACFPK2_15005</name>
</gene>
<feature type="transmembrane region" description="Helical" evidence="9">
    <location>
        <begin position="177"/>
        <end position="196"/>
    </location>
</feature>
<dbReference type="PANTHER" id="PTHR30614">
    <property type="entry name" value="MEMBRANE COMPONENT OF AMINO ACID ABC TRANSPORTER"/>
    <property type="match status" value="1"/>
</dbReference>
<dbReference type="InterPro" id="IPR000515">
    <property type="entry name" value="MetI-like"/>
</dbReference>
<dbReference type="PANTHER" id="PTHR30614:SF37">
    <property type="entry name" value="AMINO-ACID ABC TRANSPORTER PERMEASE PROTEIN YHDX-RELATED"/>
    <property type="match status" value="1"/>
</dbReference>
<feature type="transmembrane region" description="Helical" evidence="9">
    <location>
        <begin position="250"/>
        <end position="270"/>
    </location>
</feature>
<dbReference type="InterPro" id="IPR043429">
    <property type="entry name" value="ArtM/GltK/GlnP/TcyL/YhdX-like"/>
</dbReference>
<evidence type="ECO:0000256" key="5">
    <source>
        <dbReference type="ARBA" id="ARBA00022692"/>
    </source>
</evidence>
<evidence type="ECO:0000256" key="7">
    <source>
        <dbReference type="ARBA" id="ARBA00022989"/>
    </source>
</evidence>
<feature type="transmembrane region" description="Helical" evidence="9">
    <location>
        <begin position="73"/>
        <end position="94"/>
    </location>
</feature>
<protein>
    <submittedName>
        <fullName evidence="11">Amino acid ABC transporter permease</fullName>
    </submittedName>
</protein>
<proteinExistence type="inferred from homology"/>
<keyword evidence="8 9" id="KW-0472">Membrane</keyword>
<feature type="transmembrane region" description="Helical" evidence="9">
    <location>
        <begin position="127"/>
        <end position="146"/>
    </location>
</feature>
<reference evidence="12" key="1">
    <citation type="journal article" date="2019" name="Int. J. Syst. Evol. Microbiol.">
        <title>The Global Catalogue of Microorganisms (GCM) 10K type strain sequencing project: providing services to taxonomists for standard genome sequencing and annotation.</title>
        <authorList>
            <consortium name="The Broad Institute Genomics Platform"/>
            <consortium name="The Broad Institute Genome Sequencing Center for Infectious Disease"/>
            <person name="Wu L."/>
            <person name="Ma J."/>
        </authorList>
    </citation>
    <scope>NUCLEOTIDE SEQUENCE [LARGE SCALE GENOMIC DNA]</scope>
    <source>
        <strain evidence="12">CGMCC 1.15643</strain>
    </source>
</reference>
<evidence type="ECO:0000256" key="8">
    <source>
        <dbReference type="ARBA" id="ARBA00023136"/>
    </source>
</evidence>
<comment type="caution">
    <text evidence="11">The sequence shown here is derived from an EMBL/GenBank/DDBJ whole genome shotgun (WGS) entry which is preliminary data.</text>
</comment>
<feature type="transmembrane region" description="Helical" evidence="9">
    <location>
        <begin position="208"/>
        <end position="230"/>
    </location>
</feature>
<dbReference type="EMBL" id="JBHSLI010000006">
    <property type="protein sequence ID" value="MFC5294295.1"/>
    <property type="molecule type" value="Genomic_DNA"/>
</dbReference>
<dbReference type="NCBIfam" id="TIGR01726">
    <property type="entry name" value="HEQRo_perm_3TM"/>
    <property type="match status" value="1"/>
</dbReference>
<feature type="transmembrane region" description="Helical" evidence="9">
    <location>
        <begin position="352"/>
        <end position="377"/>
    </location>
</feature>
<dbReference type="Gene3D" id="1.10.3720.10">
    <property type="entry name" value="MetI-like"/>
    <property type="match status" value="1"/>
</dbReference>
<keyword evidence="6" id="KW-0029">Amino-acid transport</keyword>
<dbReference type="RefSeq" id="WP_260349226.1">
    <property type="nucleotide sequence ID" value="NZ_JAOAOS010000009.1"/>
</dbReference>
<dbReference type="InterPro" id="IPR010065">
    <property type="entry name" value="AA_ABC_transptr_permease_3TM"/>
</dbReference>